<dbReference type="RefSeq" id="WP_184366327.1">
    <property type="nucleotide sequence ID" value="NZ_BAAAKM010000032.1"/>
</dbReference>
<dbReference type="InterPro" id="IPR025375">
    <property type="entry name" value="DUF4365"/>
</dbReference>
<evidence type="ECO:0000313" key="3">
    <source>
        <dbReference type="Proteomes" id="UP000579647"/>
    </source>
</evidence>
<evidence type="ECO:0000259" key="1">
    <source>
        <dbReference type="Pfam" id="PF14280"/>
    </source>
</evidence>
<sequence length="379" mass="42044">MAGIPEGRKVGRAAVNAVRALFEEHDHIVQEIDGQNDFGEDLYVTFSEDGQTTGDVVKIQVKGGTSWKRANGYAVPVRQHSDTWAEGNIPVLCVVYDPDTYGLYWANATAQLRRARREGEERATIGISANARLDASTLDAFVTEVRDYVGRFRGMRAIHTRLGEMAGVEFAPSDVVMHFVNEHDEVLVFWRRLGEHGATLLHSDLDWEPQYVTPGSLTLVGGRVPAFGDLILDPSEIMWLLACFQATEAASLLAASEKEGEGDIEEEGEHGDIGAEVLDGLVFERILERIEAEPGLVERSVKVLRDQTLSAELMRDLEVLESDPEVVREVMDVARSNVDEMSDEGRRLLVIYLVDRILVGGPAEDHVRIVWTIPEPGKQ</sequence>
<dbReference type="EMBL" id="JACHDO010000001">
    <property type="protein sequence ID" value="MBB5492992.1"/>
    <property type="molecule type" value="Genomic_DNA"/>
</dbReference>
<keyword evidence="3" id="KW-1185">Reference proteome</keyword>
<protein>
    <recommendedName>
        <fullName evidence="1">DUF4365 domain-containing protein</fullName>
    </recommendedName>
</protein>
<organism evidence="2 3">
    <name type="scientific">Nocardiopsis metallicus</name>
    <dbReference type="NCBI Taxonomy" id="179819"/>
    <lineage>
        <taxon>Bacteria</taxon>
        <taxon>Bacillati</taxon>
        <taxon>Actinomycetota</taxon>
        <taxon>Actinomycetes</taxon>
        <taxon>Streptosporangiales</taxon>
        <taxon>Nocardiopsidaceae</taxon>
        <taxon>Nocardiopsis</taxon>
    </lineage>
</organism>
<comment type="caution">
    <text evidence="2">The sequence shown here is derived from an EMBL/GenBank/DDBJ whole genome shotgun (WGS) entry which is preliminary data.</text>
</comment>
<gene>
    <name evidence="2" type="ORF">HNR07_004129</name>
</gene>
<proteinExistence type="predicted"/>
<reference evidence="2 3" key="1">
    <citation type="submission" date="2020-08" db="EMBL/GenBank/DDBJ databases">
        <title>Sequencing the genomes of 1000 actinobacteria strains.</title>
        <authorList>
            <person name="Klenk H.-P."/>
        </authorList>
    </citation>
    <scope>NUCLEOTIDE SEQUENCE [LARGE SCALE GENOMIC DNA]</scope>
    <source>
        <strain evidence="2 3">DSM 44598</strain>
    </source>
</reference>
<accession>A0A840WA65</accession>
<dbReference type="Pfam" id="PF14280">
    <property type="entry name" value="DUF4365"/>
    <property type="match status" value="1"/>
</dbReference>
<dbReference type="AlphaFoldDB" id="A0A840WA65"/>
<dbReference type="Proteomes" id="UP000579647">
    <property type="component" value="Unassembled WGS sequence"/>
</dbReference>
<name>A0A840WA65_9ACTN</name>
<feature type="domain" description="DUF4365" evidence="1">
    <location>
        <begin position="12"/>
        <end position="140"/>
    </location>
</feature>
<evidence type="ECO:0000313" key="2">
    <source>
        <dbReference type="EMBL" id="MBB5492992.1"/>
    </source>
</evidence>